<name>A0A0V1G3I0_TRIPS</name>
<dbReference type="EMBL" id="JYDT01000006">
    <property type="protein sequence ID" value="KRY92693.1"/>
    <property type="molecule type" value="Genomic_DNA"/>
</dbReference>
<reference evidence="1 2" key="1">
    <citation type="submission" date="2015-01" db="EMBL/GenBank/DDBJ databases">
        <title>Evolution of Trichinella species and genotypes.</title>
        <authorList>
            <person name="Korhonen P.K."/>
            <person name="Edoardo P."/>
            <person name="Giuseppe L.R."/>
            <person name="Gasser R.B."/>
        </authorList>
    </citation>
    <scope>NUCLEOTIDE SEQUENCE [LARGE SCALE GENOMIC DNA]</scope>
    <source>
        <strain evidence="1">ISS470</strain>
    </source>
</reference>
<comment type="caution">
    <text evidence="1">The sequence shown here is derived from an EMBL/GenBank/DDBJ whole genome shotgun (WGS) entry which is preliminary data.</text>
</comment>
<sequence>MGVTIENACIGLVPYTGGWSMLPLKIQDALEEVSVRWRSMFGLLILIVLCRRVGIKLRLLLTDKADIICQTITSCRTNALPCRLHRSFPRFG</sequence>
<evidence type="ECO:0000313" key="2">
    <source>
        <dbReference type="Proteomes" id="UP000054995"/>
    </source>
</evidence>
<evidence type="ECO:0000313" key="1">
    <source>
        <dbReference type="EMBL" id="KRY92693.1"/>
    </source>
</evidence>
<gene>
    <name evidence="1" type="ORF">T4D_13913</name>
</gene>
<accession>A0A0V1G3I0</accession>
<protein>
    <submittedName>
        <fullName evidence="1">Uncharacterized protein</fullName>
    </submittedName>
</protein>
<keyword evidence="2" id="KW-1185">Reference proteome</keyword>
<proteinExistence type="predicted"/>
<organism evidence="1 2">
    <name type="scientific">Trichinella pseudospiralis</name>
    <name type="common">Parasitic roundworm</name>
    <dbReference type="NCBI Taxonomy" id="6337"/>
    <lineage>
        <taxon>Eukaryota</taxon>
        <taxon>Metazoa</taxon>
        <taxon>Ecdysozoa</taxon>
        <taxon>Nematoda</taxon>
        <taxon>Enoplea</taxon>
        <taxon>Dorylaimia</taxon>
        <taxon>Trichinellida</taxon>
        <taxon>Trichinellidae</taxon>
        <taxon>Trichinella</taxon>
    </lineage>
</organism>
<dbReference type="Proteomes" id="UP000054995">
    <property type="component" value="Unassembled WGS sequence"/>
</dbReference>